<reference evidence="2 3" key="1">
    <citation type="journal article" date="2014" name="PLoS ONE">
        <title>De novo Genome Assembly of the Fungal Plant Pathogen Pyrenophora semeniperda.</title>
        <authorList>
            <person name="Soliai M.M."/>
            <person name="Meyer S.E."/>
            <person name="Udall J.A."/>
            <person name="Elzinga D.E."/>
            <person name="Hermansen R.A."/>
            <person name="Bodily P.M."/>
            <person name="Hart A.A."/>
            <person name="Coleman C.E."/>
        </authorList>
    </citation>
    <scope>NUCLEOTIDE SEQUENCE [LARGE SCALE GENOMIC DNA]</scope>
    <source>
        <strain evidence="2 3">CCB06</strain>
        <tissue evidence="2">Mycelium</tissue>
    </source>
</reference>
<feature type="transmembrane region" description="Helical" evidence="1">
    <location>
        <begin position="34"/>
        <end position="51"/>
    </location>
</feature>
<keyword evidence="1" id="KW-0472">Membrane</keyword>
<proteinExistence type="predicted"/>
<keyword evidence="1" id="KW-0812">Transmembrane</keyword>
<evidence type="ECO:0000313" key="3">
    <source>
        <dbReference type="Proteomes" id="UP000265663"/>
    </source>
</evidence>
<evidence type="ECO:0000313" key="2">
    <source>
        <dbReference type="EMBL" id="RMZ67917.1"/>
    </source>
</evidence>
<dbReference type="AlphaFoldDB" id="A0A3M7M071"/>
<accession>A0A3M7M071</accession>
<organism evidence="2 3">
    <name type="scientific">Pyrenophora seminiperda CCB06</name>
    <dbReference type="NCBI Taxonomy" id="1302712"/>
    <lineage>
        <taxon>Eukaryota</taxon>
        <taxon>Fungi</taxon>
        <taxon>Dikarya</taxon>
        <taxon>Ascomycota</taxon>
        <taxon>Pezizomycotina</taxon>
        <taxon>Dothideomycetes</taxon>
        <taxon>Pleosporomycetidae</taxon>
        <taxon>Pleosporales</taxon>
        <taxon>Pleosporineae</taxon>
        <taxon>Pleosporaceae</taxon>
        <taxon>Pyrenophora</taxon>
    </lineage>
</organism>
<protein>
    <submittedName>
        <fullName evidence="2">Uncharacterized protein</fullName>
    </submittedName>
</protein>
<dbReference type="EMBL" id="KE747814">
    <property type="protein sequence ID" value="RMZ67917.1"/>
    <property type="molecule type" value="Genomic_DNA"/>
</dbReference>
<gene>
    <name evidence="2" type="ORF">GMOD_00003992</name>
</gene>
<keyword evidence="3" id="KW-1185">Reference proteome</keyword>
<dbReference type="Proteomes" id="UP000265663">
    <property type="component" value="Unassembled WGS sequence"/>
</dbReference>
<name>A0A3M7M071_9PLEO</name>
<evidence type="ECO:0000256" key="1">
    <source>
        <dbReference type="SAM" id="Phobius"/>
    </source>
</evidence>
<keyword evidence="1" id="KW-1133">Transmembrane helix</keyword>
<sequence length="202" mass="23606">MREISANDPKQPRALSITLCSHRYFALWRFDPPIAILLTIYASWLFSLFSMKPIARTSVGQNLPDIAFRRENDHQAGIRKYLEIILHMTFLRKWRGEKNTRSTVFCGLPRRQTPRSSAWRRMPTLFRVDRSSRTADFSPLVTDSGEHEFGWSFIERREYVVKGTIDVLPSYSQIGSIRNLVNVTRILTHFRQRSSLQHVVPV</sequence>